<evidence type="ECO:0000313" key="2">
    <source>
        <dbReference type="EMBL" id="GAA2596575.1"/>
    </source>
</evidence>
<reference evidence="2 3" key="1">
    <citation type="journal article" date="2019" name="Int. J. Syst. Evol. Microbiol.">
        <title>The Global Catalogue of Microorganisms (GCM) 10K type strain sequencing project: providing services to taxonomists for standard genome sequencing and annotation.</title>
        <authorList>
            <consortium name="The Broad Institute Genomics Platform"/>
            <consortium name="The Broad Institute Genome Sequencing Center for Infectious Disease"/>
            <person name="Wu L."/>
            <person name="Ma J."/>
        </authorList>
    </citation>
    <scope>NUCLEOTIDE SEQUENCE [LARGE SCALE GENOMIC DNA]</scope>
    <source>
        <strain evidence="2 3">JCM 6833</strain>
    </source>
</reference>
<keyword evidence="3" id="KW-1185">Reference proteome</keyword>
<keyword evidence="1" id="KW-1133">Transmembrane helix</keyword>
<comment type="caution">
    <text evidence="2">The sequence shown here is derived from an EMBL/GenBank/DDBJ whole genome shotgun (WGS) entry which is preliminary data.</text>
</comment>
<keyword evidence="1" id="KW-0472">Membrane</keyword>
<keyword evidence="1" id="KW-0812">Transmembrane</keyword>
<proteinExistence type="predicted"/>
<evidence type="ECO:0000256" key="1">
    <source>
        <dbReference type="SAM" id="Phobius"/>
    </source>
</evidence>
<gene>
    <name evidence="2" type="ORF">GCM10010411_32540</name>
</gene>
<evidence type="ECO:0000313" key="3">
    <source>
        <dbReference type="Proteomes" id="UP001501509"/>
    </source>
</evidence>
<protein>
    <submittedName>
        <fullName evidence="2">Uncharacterized protein</fullName>
    </submittedName>
</protein>
<accession>A0ABN3PR69</accession>
<sequence length="62" mass="6492">MADDDRMASSTQIRRASLLAGGLVLAGTGAMFLLVGLDTADKIASSAGFFVGRPDSRFQRMA</sequence>
<feature type="transmembrane region" description="Helical" evidence="1">
    <location>
        <begin position="16"/>
        <end position="37"/>
    </location>
</feature>
<dbReference type="Proteomes" id="UP001501509">
    <property type="component" value="Unassembled WGS sequence"/>
</dbReference>
<dbReference type="EMBL" id="BAAATD010000004">
    <property type="protein sequence ID" value="GAA2596575.1"/>
    <property type="molecule type" value="Genomic_DNA"/>
</dbReference>
<name>A0ABN3PR69_9ACTN</name>
<organism evidence="2 3">
    <name type="scientific">Actinomadura fulvescens</name>
    <dbReference type="NCBI Taxonomy" id="46160"/>
    <lineage>
        <taxon>Bacteria</taxon>
        <taxon>Bacillati</taxon>
        <taxon>Actinomycetota</taxon>
        <taxon>Actinomycetes</taxon>
        <taxon>Streptosporangiales</taxon>
        <taxon>Thermomonosporaceae</taxon>
        <taxon>Actinomadura</taxon>
    </lineage>
</organism>